<dbReference type="AlphaFoldDB" id="A0A8H7TGP3"/>
<dbReference type="InterPro" id="IPR013320">
    <property type="entry name" value="ConA-like_dom_sf"/>
</dbReference>
<evidence type="ECO:0000259" key="2">
    <source>
        <dbReference type="PROSITE" id="PS51762"/>
    </source>
</evidence>
<dbReference type="Gene3D" id="2.60.120.200">
    <property type="match status" value="1"/>
</dbReference>
<feature type="signal peptide" evidence="1">
    <location>
        <begin position="1"/>
        <end position="21"/>
    </location>
</feature>
<comment type="caution">
    <text evidence="3">The sequence shown here is derived from an EMBL/GenBank/DDBJ whole genome shotgun (WGS) entry which is preliminary data.</text>
</comment>
<dbReference type="GO" id="GO:0009251">
    <property type="term" value="P:glucan catabolic process"/>
    <property type="evidence" value="ECO:0007669"/>
    <property type="project" value="TreeGrafter"/>
</dbReference>
<dbReference type="Proteomes" id="UP000664132">
    <property type="component" value="Unassembled WGS sequence"/>
</dbReference>
<evidence type="ECO:0000256" key="1">
    <source>
        <dbReference type="SAM" id="SignalP"/>
    </source>
</evidence>
<evidence type="ECO:0000313" key="3">
    <source>
        <dbReference type="EMBL" id="KAG4418581.1"/>
    </source>
</evidence>
<protein>
    <recommendedName>
        <fullName evidence="2">GH16 domain-containing protein</fullName>
    </recommendedName>
</protein>
<dbReference type="InterPro" id="IPR000757">
    <property type="entry name" value="Beta-glucanase-like"/>
</dbReference>
<dbReference type="EMBL" id="JAFJYH010000125">
    <property type="protein sequence ID" value="KAG4418581.1"/>
    <property type="molecule type" value="Genomic_DNA"/>
</dbReference>
<dbReference type="OrthoDB" id="192832at2759"/>
<dbReference type="PANTHER" id="PTHR10963:SF24">
    <property type="entry name" value="GLYCOSIDASE C21B10.07-RELATED"/>
    <property type="match status" value="1"/>
</dbReference>
<evidence type="ECO:0000313" key="4">
    <source>
        <dbReference type="Proteomes" id="UP000664132"/>
    </source>
</evidence>
<feature type="domain" description="GH16" evidence="2">
    <location>
        <begin position="28"/>
        <end position="304"/>
    </location>
</feature>
<dbReference type="PROSITE" id="PS51762">
    <property type="entry name" value="GH16_2"/>
    <property type="match status" value="1"/>
</dbReference>
<keyword evidence="4" id="KW-1185">Reference proteome</keyword>
<keyword evidence="1" id="KW-0732">Signal</keyword>
<dbReference type="GO" id="GO:0004553">
    <property type="term" value="F:hydrolase activity, hydrolyzing O-glycosyl compounds"/>
    <property type="evidence" value="ECO:0007669"/>
    <property type="project" value="InterPro"/>
</dbReference>
<organism evidence="3 4">
    <name type="scientific">Cadophora malorum</name>
    <dbReference type="NCBI Taxonomy" id="108018"/>
    <lineage>
        <taxon>Eukaryota</taxon>
        <taxon>Fungi</taxon>
        <taxon>Dikarya</taxon>
        <taxon>Ascomycota</taxon>
        <taxon>Pezizomycotina</taxon>
        <taxon>Leotiomycetes</taxon>
        <taxon>Helotiales</taxon>
        <taxon>Ploettnerulaceae</taxon>
        <taxon>Cadophora</taxon>
    </lineage>
</organism>
<dbReference type="PANTHER" id="PTHR10963">
    <property type="entry name" value="GLYCOSYL HYDROLASE-RELATED"/>
    <property type="match status" value="1"/>
</dbReference>
<dbReference type="SUPFAM" id="SSF49899">
    <property type="entry name" value="Concanavalin A-like lectins/glucanases"/>
    <property type="match status" value="1"/>
</dbReference>
<accession>A0A8H7TGP3</accession>
<dbReference type="Pfam" id="PF26113">
    <property type="entry name" value="GH16_XgeA"/>
    <property type="match status" value="1"/>
</dbReference>
<dbReference type="CDD" id="cd02181">
    <property type="entry name" value="GH16_fungal_Lam16A_glucanase"/>
    <property type="match status" value="1"/>
</dbReference>
<name>A0A8H7TGP3_9HELO</name>
<dbReference type="InterPro" id="IPR050546">
    <property type="entry name" value="Glycosyl_Hydrlase_16"/>
</dbReference>
<reference evidence="3" key="1">
    <citation type="submission" date="2021-02" db="EMBL/GenBank/DDBJ databases">
        <title>Genome sequence Cadophora malorum strain M34.</title>
        <authorList>
            <person name="Stefanovic E."/>
            <person name="Vu D."/>
            <person name="Scully C."/>
            <person name="Dijksterhuis J."/>
            <person name="Roader J."/>
            <person name="Houbraken J."/>
        </authorList>
    </citation>
    <scope>NUCLEOTIDE SEQUENCE</scope>
    <source>
        <strain evidence="3">M34</strain>
    </source>
</reference>
<sequence>MISSAVKAAVLALALSVQVDAAQYLLVDDFSGPNFYNNFDFITVNDPTGGFVDYQTQAAALSKGLIGYNPTAKRSYMGVDSAKVLSPIQSATNRGRASIRIESKKKYTRGMFIADLYHVPQQACGVWPAFWTVSHDNYPRWGEIDILENINENSQSLHVLHTDHSSVCTIPGNRLGVRQTSVTSSYNCDDTATTGPFGTTQSVNQGCGSTTTGNGNYGSSFNANGGGIIAMEWTTKFIKMWTFPPSAVPANIKSGKPDTSTWGTPSFTTEGGNCIINDHFKEHNIVFDTTFCGNYAGQDYFWQQTSCYKNNPTKYAKCADYVAANPAAFQQAYWIINSVKVYQWQF</sequence>
<gene>
    <name evidence="3" type="ORF">IFR04_008292</name>
</gene>
<feature type="chain" id="PRO_5033988710" description="GH16 domain-containing protein" evidence="1">
    <location>
        <begin position="22"/>
        <end position="346"/>
    </location>
</feature>
<proteinExistence type="predicted"/>